<reference evidence="1" key="1">
    <citation type="submission" date="2014-09" db="EMBL/GenBank/DDBJ databases">
        <authorList>
            <person name="Magalhaes I.L.F."/>
            <person name="Oliveira U."/>
            <person name="Santos F.R."/>
            <person name="Vidigal T.H.D.A."/>
            <person name="Brescovit A.D."/>
            <person name="Santos A.J."/>
        </authorList>
    </citation>
    <scope>NUCLEOTIDE SEQUENCE</scope>
    <source>
        <tissue evidence="1">Shoot tissue taken approximately 20 cm above the soil surface</tissue>
    </source>
</reference>
<evidence type="ECO:0000313" key="1">
    <source>
        <dbReference type="EMBL" id="JAD45186.1"/>
    </source>
</evidence>
<reference evidence="1" key="2">
    <citation type="journal article" date="2015" name="Data Brief">
        <title>Shoot transcriptome of the giant reed, Arundo donax.</title>
        <authorList>
            <person name="Barrero R.A."/>
            <person name="Guerrero F.D."/>
            <person name="Moolhuijzen P."/>
            <person name="Goolsby J.A."/>
            <person name="Tidwell J."/>
            <person name="Bellgard S.E."/>
            <person name="Bellgard M.I."/>
        </authorList>
    </citation>
    <scope>NUCLEOTIDE SEQUENCE</scope>
    <source>
        <tissue evidence="1">Shoot tissue taken approximately 20 cm above the soil surface</tissue>
    </source>
</reference>
<dbReference type="EMBL" id="GBRH01252709">
    <property type="protein sequence ID" value="JAD45186.1"/>
    <property type="molecule type" value="Transcribed_RNA"/>
</dbReference>
<sequence>MVRNDPQSNKTIIAVLLLVSTFWC</sequence>
<accession>A0A0A9A272</accession>
<organism evidence="1">
    <name type="scientific">Arundo donax</name>
    <name type="common">Giant reed</name>
    <name type="synonym">Donax arundinaceus</name>
    <dbReference type="NCBI Taxonomy" id="35708"/>
    <lineage>
        <taxon>Eukaryota</taxon>
        <taxon>Viridiplantae</taxon>
        <taxon>Streptophyta</taxon>
        <taxon>Embryophyta</taxon>
        <taxon>Tracheophyta</taxon>
        <taxon>Spermatophyta</taxon>
        <taxon>Magnoliopsida</taxon>
        <taxon>Liliopsida</taxon>
        <taxon>Poales</taxon>
        <taxon>Poaceae</taxon>
        <taxon>PACMAD clade</taxon>
        <taxon>Arundinoideae</taxon>
        <taxon>Arundineae</taxon>
        <taxon>Arundo</taxon>
    </lineage>
</organism>
<protein>
    <submittedName>
        <fullName evidence="1">Uncharacterized protein</fullName>
    </submittedName>
</protein>
<dbReference type="AlphaFoldDB" id="A0A0A9A272"/>
<name>A0A0A9A272_ARUDO</name>
<proteinExistence type="predicted"/>